<accession>A0A2P2Q2G8</accession>
<sequence>MKTTRPIKKLPKNTGCNYMQNTIHIPHLTRQT</sequence>
<name>A0A2P2Q2G8_RHIMU</name>
<organism evidence="1">
    <name type="scientific">Rhizophora mucronata</name>
    <name type="common">Asiatic mangrove</name>
    <dbReference type="NCBI Taxonomy" id="61149"/>
    <lineage>
        <taxon>Eukaryota</taxon>
        <taxon>Viridiplantae</taxon>
        <taxon>Streptophyta</taxon>
        <taxon>Embryophyta</taxon>
        <taxon>Tracheophyta</taxon>
        <taxon>Spermatophyta</taxon>
        <taxon>Magnoliopsida</taxon>
        <taxon>eudicotyledons</taxon>
        <taxon>Gunneridae</taxon>
        <taxon>Pentapetalae</taxon>
        <taxon>rosids</taxon>
        <taxon>fabids</taxon>
        <taxon>Malpighiales</taxon>
        <taxon>Rhizophoraceae</taxon>
        <taxon>Rhizophora</taxon>
    </lineage>
</organism>
<dbReference type="AlphaFoldDB" id="A0A2P2Q2G8"/>
<reference evidence="1" key="1">
    <citation type="submission" date="2018-02" db="EMBL/GenBank/DDBJ databases">
        <title>Rhizophora mucronata_Transcriptome.</title>
        <authorList>
            <person name="Meera S.P."/>
            <person name="Sreeshan A."/>
            <person name="Augustine A."/>
        </authorList>
    </citation>
    <scope>NUCLEOTIDE SEQUENCE</scope>
    <source>
        <tissue evidence="1">Leaf</tissue>
    </source>
</reference>
<protein>
    <submittedName>
        <fullName evidence="1">Uncharacterized protein</fullName>
    </submittedName>
</protein>
<evidence type="ECO:0000313" key="1">
    <source>
        <dbReference type="EMBL" id="MBX61093.1"/>
    </source>
</evidence>
<dbReference type="EMBL" id="GGEC01080609">
    <property type="protein sequence ID" value="MBX61093.1"/>
    <property type="molecule type" value="Transcribed_RNA"/>
</dbReference>
<proteinExistence type="predicted"/>